<dbReference type="AlphaFoldDB" id="U4KXI9"/>
<dbReference type="PRINTS" id="PR00891">
    <property type="entry name" value="RABGDIREP"/>
</dbReference>
<dbReference type="GO" id="GO:0005634">
    <property type="term" value="C:nucleus"/>
    <property type="evidence" value="ECO:0007669"/>
    <property type="project" value="TreeGrafter"/>
</dbReference>
<dbReference type="GO" id="GO:0005829">
    <property type="term" value="C:cytosol"/>
    <property type="evidence" value="ECO:0007669"/>
    <property type="project" value="TreeGrafter"/>
</dbReference>
<name>U4KXI9_PYROM</name>
<feature type="region of interest" description="Disordered" evidence="2">
    <location>
        <begin position="401"/>
        <end position="422"/>
    </location>
</feature>
<dbReference type="GO" id="GO:0005092">
    <property type="term" value="F:GDP-dissociation inhibitor activity"/>
    <property type="evidence" value="ECO:0007669"/>
    <property type="project" value="InterPro"/>
</dbReference>
<evidence type="ECO:0000313" key="3">
    <source>
        <dbReference type="EMBL" id="CCX06872.1"/>
    </source>
</evidence>
<dbReference type="OMA" id="WRSINIV"/>
<comment type="similarity">
    <text evidence="1">Belongs to the Rab GDI family.</text>
</comment>
<dbReference type="InterPro" id="IPR018203">
    <property type="entry name" value="GDP_dissociation_inhibitor"/>
</dbReference>
<gene>
    <name evidence="3" type="ORF">PCON_06459</name>
</gene>
<feature type="compositionally biased region" description="Low complexity" evidence="2">
    <location>
        <begin position="177"/>
        <end position="195"/>
    </location>
</feature>
<sequence>MDDYTLPSTIWDIIVLGTGVKPSLLSVALSRAGKKVLQLDPREYYGATETAFSIDELEQWAKSPLPPFSHIGTERIGEITRPRGYTLALAPHLVYWGSSLLELLREVKMTSSFTWQAVGSWWVYLPEPAMEERPATGIGGLLLDAGVKAVKAAAAVKKKGGWNKGRKKRKDVDVDTEASAAASEASKPTTEATETQSPAGPEAPEVTLSDLTAEATSTAPSGSTLRKLGTFREVPCTFEDVAFSPDLQDRDRGYLGGFLRFLMKCADPTDVKHQEILQKNSETSFSEFLSSEYPLPTWTIASLHSLTLLQTPPAETKLKDAVQALITHLTSIGSIPDIRSSAALTIAYGGSAELTQVWSRGTAVSGGLNVLGRGITKIVGDTVTLSNGEVVTADWILVPEEDPETHETSETESTTEATTKATNSTVSYTKSIHLISSPLNPLFTRKLETDRIPPNAAVLTFPVGSLCTSAGLTNTAPVYIIAHSSATGECGKDESVLYTSTQILKDDGGYEFASAAVRRVLEEIGSDGNGTTPEVKFVCRYTQKFPVGDDEEEMVAQETEEEEEVKGRIVKIKGMKGGLAFDEGTVESCKRVYERIIGTKEGFLRMTEQMRRQYEEIEDQ</sequence>
<feature type="compositionally biased region" description="Low complexity" evidence="2">
    <location>
        <begin position="411"/>
        <end position="422"/>
    </location>
</feature>
<feature type="region of interest" description="Disordered" evidence="2">
    <location>
        <begin position="162"/>
        <end position="204"/>
    </location>
</feature>
<dbReference type="EMBL" id="HF935319">
    <property type="protein sequence ID" value="CCX06872.1"/>
    <property type="molecule type" value="Genomic_DNA"/>
</dbReference>
<reference evidence="3 4" key="1">
    <citation type="journal article" date="2013" name="PLoS Genet.">
        <title>The genome and development-dependent transcriptomes of Pyronema confluens: a window into fungal evolution.</title>
        <authorList>
            <person name="Traeger S."/>
            <person name="Altegoer F."/>
            <person name="Freitag M."/>
            <person name="Gabaldon T."/>
            <person name="Kempken F."/>
            <person name="Kumar A."/>
            <person name="Marcet-Houben M."/>
            <person name="Poggeler S."/>
            <person name="Stajich J.E."/>
            <person name="Nowrousian M."/>
        </authorList>
    </citation>
    <scope>NUCLEOTIDE SEQUENCE [LARGE SCALE GENOMIC DNA]</scope>
    <source>
        <strain evidence="4">CBS 100304</strain>
        <tissue evidence="3">Vegetative mycelium</tissue>
    </source>
</reference>
<keyword evidence="3" id="KW-0808">Transferase</keyword>
<dbReference type="GO" id="GO:0007264">
    <property type="term" value="P:small GTPase-mediated signal transduction"/>
    <property type="evidence" value="ECO:0007669"/>
    <property type="project" value="InterPro"/>
</dbReference>
<dbReference type="GO" id="GO:0005968">
    <property type="term" value="C:Rab-protein geranylgeranyltransferase complex"/>
    <property type="evidence" value="ECO:0007669"/>
    <property type="project" value="TreeGrafter"/>
</dbReference>
<evidence type="ECO:0000256" key="2">
    <source>
        <dbReference type="SAM" id="MobiDB-lite"/>
    </source>
</evidence>
<accession>U4KXI9</accession>
<dbReference type="PANTHER" id="PTHR11787:SF4">
    <property type="entry name" value="CHM, RAB ESCORT PROTEIN 1"/>
    <property type="match status" value="1"/>
</dbReference>
<protein>
    <submittedName>
        <fullName evidence="3">Similar to Rab proteins geranylgeranyltransferase component A 1 acc. no. P24386</fullName>
    </submittedName>
</protein>
<organism evidence="3 4">
    <name type="scientific">Pyronema omphalodes (strain CBS 100304)</name>
    <name type="common">Pyronema confluens</name>
    <dbReference type="NCBI Taxonomy" id="1076935"/>
    <lineage>
        <taxon>Eukaryota</taxon>
        <taxon>Fungi</taxon>
        <taxon>Dikarya</taxon>
        <taxon>Ascomycota</taxon>
        <taxon>Pezizomycotina</taxon>
        <taxon>Pezizomycetes</taxon>
        <taxon>Pezizales</taxon>
        <taxon>Pyronemataceae</taxon>
        <taxon>Pyronema</taxon>
    </lineage>
</organism>
<evidence type="ECO:0000256" key="1">
    <source>
        <dbReference type="ARBA" id="ARBA00005593"/>
    </source>
</evidence>
<dbReference type="GO" id="GO:0016192">
    <property type="term" value="P:vesicle-mediated transport"/>
    <property type="evidence" value="ECO:0007669"/>
    <property type="project" value="TreeGrafter"/>
</dbReference>
<dbReference type="GO" id="GO:0016740">
    <property type="term" value="F:transferase activity"/>
    <property type="evidence" value="ECO:0007669"/>
    <property type="project" value="UniProtKB-KW"/>
</dbReference>
<evidence type="ECO:0000313" key="4">
    <source>
        <dbReference type="Proteomes" id="UP000018144"/>
    </source>
</evidence>
<dbReference type="PANTHER" id="PTHR11787">
    <property type="entry name" value="RAB GDP-DISSOCIATION INHIBITOR"/>
    <property type="match status" value="1"/>
</dbReference>
<dbReference type="InterPro" id="IPR036188">
    <property type="entry name" value="FAD/NAD-bd_sf"/>
</dbReference>
<dbReference type="Pfam" id="PF00996">
    <property type="entry name" value="GDI"/>
    <property type="match status" value="1"/>
</dbReference>
<dbReference type="SUPFAM" id="SSF51905">
    <property type="entry name" value="FAD/NAD(P)-binding domain"/>
    <property type="match status" value="1"/>
</dbReference>
<dbReference type="STRING" id="1076935.U4KXI9"/>
<dbReference type="Gene3D" id="3.50.50.60">
    <property type="entry name" value="FAD/NAD(P)-binding domain"/>
    <property type="match status" value="2"/>
</dbReference>
<proteinExistence type="inferred from homology"/>
<dbReference type="OrthoDB" id="1923006at2759"/>
<dbReference type="eggNOG" id="KOG4405">
    <property type="taxonomic scope" value="Eukaryota"/>
</dbReference>
<keyword evidence="4" id="KW-1185">Reference proteome</keyword>
<dbReference type="Proteomes" id="UP000018144">
    <property type="component" value="Unassembled WGS sequence"/>
</dbReference>